<keyword evidence="3" id="KW-1185">Reference proteome</keyword>
<reference evidence="2 3" key="1">
    <citation type="submission" date="2016-03" db="EMBL/GenBank/DDBJ databases">
        <title>Whole genome sequencing of Grifola frondosa 9006-11.</title>
        <authorList>
            <person name="Min B."/>
            <person name="Park H."/>
            <person name="Kim J.-G."/>
            <person name="Cho H."/>
            <person name="Oh Y.-L."/>
            <person name="Kong W.-S."/>
            <person name="Choi I.-G."/>
        </authorList>
    </citation>
    <scope>NUCLEOTIDE SEQUENCE [LARGE SCALE GENOMIC DNA]</scope>
    <source>
        <strain evidence="2 3">9006-11</strain>
    </source>
</reference>
<evidence type="ECO:0000256" key="1">
    <source>
        <dbReference type="SAM" id="MobiDB-lite"/>
    </source>
</evidence>
<feature type="compositionally biased region" description="Basic and acidic residues" evidence="1">
    <location>
        <begin position="145"/>
        <end position="167"/>
    </location>
</feature>
<comment type="caution">
    <text evidence="2">The sequence shown here is derived from an EMBL/GenBank/DDBJ whole genome shotgun (WGS) entry which is preliminary data.</text>
</comment>
<accession>A0A1C7MJA7</accession>
<evidence type="ECO:0000313" key="2">
    <source>
        <dbReference type="EMBL" id="OBZ76707.1"/>
    </source>
</evidence>
<gene>
    <name evidence="2" type="ORF">A0H81_03324</name>
</gene>
<feature type="region of interest" description="Disordered" evidence="1">
    <location>
        <begin position="137"/>
        <end position="193"/>
    </location>
</feature>
<evidence type="ECO:0000313" key="3">
    <source>
        <dbReference type="Proteomes" id="UP000092993"/>
    </source>
</evidence>
<dbReference type="EMBL" id="LUGG01000003">
    <property type="protein sequence ID" value="OBZ76707.1"/>
    <property type="molecule type" value="Genomic_DNA"/>
</dbReference>
<name>A0A1C7MJA7_GRIFR</name>
<organism evidence="2 3">
    <name type="scientific">Grifola frondosa</name>
    <name type="common">Maitake</name>
    <name type="synonym">Polyporus frondosus</name>
    <dbReference type="NCBI Taxonomy" id="5627"/>
    <lineage>
        <taxon>Eukaryota</taxon>
        <taxon>Fungi</taxon>
        <taxon>Dikarya</taxon>
        <taxon>Basidiomycota</taxon>
        <taxon>Agaricomycotina</taxon>
        <taxon>Agaricomycetes</taxon>
        <taxon>Polyporales</taxon>
        <taxon>Grifolaceae</taxon>
        <taxon>Grifola</taxon>
    </lineage>
</organism>
<proteinExistence type="predicted"/>
<sequence length="193" mass="20874">MGAHGLKGTGVGCVCRSPGSKKEKKLWESECLWWCPRRDVAPDDIAGMGCSIDEAELGEVEFVEAEGRGAPNVKPSRKERCPGPGDALGMGMPAEWSFRSSSCVPSSEIVVDGREPGRGKRRKGCKECVILVQWRKRGTSAHSASRADAKGTKRIEGMDLSGRKDRTPNAYGSGTSLGERRTGAWREPDVESH</sequence>
<dbReference type="AlphaFoldDB" id="A0A1C7MJA7"/>
<dbReference type="Proteomes" id="UP000092993">
    <property type="component" value="Unassembled WGS sequence"/>
</dbReference>
<feature type="compositionally biased region" description="Basic and acidic residues" evidence="1">
    <location>
        <begin position="178"/>
        <end position="193"/>
    </location>
</feature>
<protein>
    <submittedName>
        <fullName evidence="2">Uncharacterized protein</fullName>
    </submittedName>
</protein>